<feature type="domain" description="LysM" evidence="6">
    <location>
        <begin position="395"/>
        <end position="439"/>
    </location>
</feature>
<feature type="compositionally biased region" description="Low complexity" evidence="5">
    <location>
        <begin position="599"/>
        <end position="619"/>
    </location>
</feature>
<evidence type="ECO:0000259" key="6">
    <source>
        <dbReference type="PROSITE" id="PS51782"/>
    </source>
</evidence>
<dbReference type="SMART" id="SM00047">
    <property type="entry name" value="LYZ2"/>
    <property type="match status" value="1"/>
</dbReference>
<dbReference type="HOGENOM" id="CLU_013771_6_1_9"/>
<feature type="region of interest" description="Disordered" evidence="5">
    <location>
        <begin position="441"/>
        <end position="475"/>
    </location>
</feature>
<feature type="region of interest" description="Disordered" evidence="5">
    <location>
        <begin position="287"/>
        <end position="317"/>
    </location>
</feature>
<dbReference type="PROSITE" id="PS51782">
    <property type="entry name" value="LYSM"/>
    <property type="match status" value="6"/>
</dbReference>
<dbReference type="InterPro" id="IPR018392">
    <property type="entry name" value="LysM"/>
</dbReference>
<evidence type="ECO:0000256" key="4">
    <source>
        <dbReference type="ARBA" id="ARBA00032108"/>
    </source>
</evidence>
<gene>
    <name evidence="7" type="ORF">HMPREF0446_00212</name>
</gene>
<reference evidence="7" key="2">
    <citation type="submission" date="2011-10" db="EMBL/GenBank/DDBJ databases">
        <title>The Genome Sequence of Granulicatella elegans ATCC 700633.</title>
        <authorList>
            <consortium name="The Broad Institute Genome Sequencing Platform"/>
            <consortium name="The Broad Institute Genome Sequencing Center for Infectious Disease"/>
            <person name="Earl A."/>
            <person name="Ward D."/>
            <person name="Feldgarden M."/>
            <person name="Gevers D."/>
            <person name="Sibley C.D."/>
            <person name="Field T.R."/>
            <person name="Grinwis M."/>
            <person name="Eshaghurshan C.S."/>
            <person name="Surette M.G."/>
            <person name="Young S.K."/>
            <person name="Zeng Q."/>
            <person name="Gargeya S."/>
            <person name="Fitzgerald M."/>
            <person name="Haas B."/>
            <person name="Abouelleil A."/>
            <person name="Alvarado L."/>
            <person name="Arachchi H.M."/>
            <person name="Berlin A."/>
            <person name="Brown A."/>
            <person name="Chapman S.B."/>
            <person name="Chen Z."/>
            <person name="Dunbar C."/>
            <person name="Freedman E."/>
            <person name="Gearin G."/>
            <person name="Goldberg J."/>
            <person name="Griggs A."/>
            <person name="Gujja S."/>
            <person name="Heiman D."/>
            <person name="Howarth C."/>
            <person name="Larson L."/>
            <person name="Lui A."/>
            <person name="MacDonald P.J.P."/>
            <person name="Montmayeur A."/>
            <person name="Murphy C."/>
            <person name="Neiman D."/>
            <person name="Pearson M."/>
            <person name="Priest M."/>
            <person name="Roberts A."/>
            <person name="Saif S."/>
            <person name="Shea T."/>
            <person name="Shenoy N."/>
            <person name="Sisk P."/>
            <person name="Stolte C."/>
            <person name="Sykes S."/>
            <person name="Wortman J."/>
            <person name="Nusbaum C."/>
            <person name="Birren B."/>
        </authorList>
    </citation>
    <scope>NUCLEOTIDE SEQUENCE [LARGE SCALE GENOMIC DNA]</scope>
    <source>
        <strain evidence="7">ATCC 700633</strain>
    </source>
</reference>
<dbReference type="PANTHER" id="PTHR33734:SF22">
    <property type="entry name" value="MEMBRANE-BOUND LYTIC MUREIN TRANSGLYCOSYLASE D"/>
    <property type="match status" value="1"/>
</dbReference>
<feature type="domain" description="LysM" evidence="6">
    <location>
        <begin position="475"/>
        <end position="519"/>
    </location>
</feature>
<evidence type="ECO:0000313" key="7">
    <source>
        <dbReference type="EMBL" id="EEW93330.1"/>
    </source>
</evidence>
<dbReference type="Gene3D" id="1.10.530.10">
    <property type="match status" value="1"/>
</dbReference>
<dbReference type="GO" id="GO:0008932">
    <property type="term" value="F:lytic endotransglycosylase activity"/>
    <property type="evidence" value="ECO:0007669"/>
    <property type="project" value="TreeGrafter"/>
</dbReference>
<keyword evidence="3" id="KW-0081">Bacteriolytic enzyme</keyword>
<dbReference type="Gene3D" id="4.10.80.30">
    <property type="entry name" value="DNA polymerase, domain 6"/>
    <property type="match status" value="1"/>
</dbReference>
<name>D0BJS7_9LACT</name>
<accession>D0BJS7</accession>
<dbReference type="EMBL" id="ACRF02000014">
    <property type="protein sequence ID" value="EEW93330.1"/>
    <property type="molecule type" value="Genomic_DNA"/>
</dbReference>
<evidence type="ECO:0000313" key="8">
    <source>
        <dbReference type="Proteomes" id="UP000002939"/>
    </source>
</evidence>
<dbReference type="CDD" id="cd00118">
    <property type="entry name" value="LysM"/>
    <property type="match status" value="6"/>
</dbReference>
<dbReference type="GO" id="GO:0031640">
    <property type="term" value="P:killing of cells of another organism"/>
    <property type="evidence" value="ECO:0007669"/>
    <property type="project" value="UniProtKB-KW"/>
</dbReference>
<dbReference type="InterPro" id="IPR002901">
    <property type="entry name" value="MGlyc_endo_b_GlcNAc-like_dom"/>
</dbReference>
<comment type="caution">
    <text evidence="7">The sequence shown here is derived from an EMBL/GenBank/DDBJ whole genome shotgun (WGS) entry which is preliminary data.</text>
</comment>
<evidence type="ECO:0000256" key="2">
    <source>
        <dbReference type="ARBA" id="ARBA00022529"/>
    </source>
</evidence>
<dbReference type="eggNOG" id="COG1705">
    <property type="taxonomic scope" value="Bacteria"/>
</dbReference>
<feature type="domain" description="LysM" evidence="6">
    <location>
        <begin position="551"/>
        <end position="595"/>
    </location>
</feature>
<dbReference type="OrthoDB" id="2155627at2"/>
<organism evidence="7 8">
    <name type="scientific">Granulicatella elegans ATCC 700633</name>
    <dbReference type="NCBI Taxonomy" id="626369"/>
    <lineage>
        <taxon>Bacteria</taxon>
        <taxon>Bacillati</taxon>
        <taxon>Bacillota</taxon>
        <taxon>Bacilli</taxon>
        <taxon>Lactobacillales</taxon>
        <taxon>Carnobacteriaceae</taxon>
        <taxon>Granulicatella</taxon>
    </lineage>
</organism>
<dbReference type="Pfam" id="PF01832">
    <property type="entry name" value="Glucosaminidase"/>
    <property type="match status" value="1"/>
</dbReference>
<dbReference type="eggNOG" id="COG1388">
    <property type="taxonomic scope" value="Bacteria"/>
</dbReference>
<dbReference type="SUPFAM" id="SSF54106">
    <property type="entry name" value="LysM domain"/>
    <property type="match status" value="6"/>
</dbReference>
<dbReference type="InterPro" id="IPR036779">
    <property type="entry name" value="LysM_dom_sf"/>
</dbReference>
<dbReference type="AlphaFoldDB" id="D0BJS7"/>
<dbReference type="GO" id="GO:0042742">
    <property type="term" value="P:defense response to bacterium"/>
    <property type="evidence" value="ECO:0007669"/>
    <property type="project" value="UniProtKB-KW"/>
</dbReference>
<evidence type="ECO:0000256" key="3">
    <source>
        <dbReference type="ARBA" id="ARBA00022638"/>
    </source>
</evidence>
<feature type="domain" description="LysM" evidence="6">
    <location>
        <begin position="240"/>
        <end position="284"/>
    </location>
</feature>
<dbReference type="PANTHER" id="PTHR33734">
    <property type="entry name" value="LYSM DOMAIN-CONTAINING GPI-ANCHORED PROTEIN 2"/>
    <property type="match status" value="1"/>
</dbReference>
<feature type="compositionally biased region" description="Low complexity" evidence="5">
    <location>
        <begin position="441"/>
        <end position="474"/>
    </location>
</feature>
<feature type="domain" description="LysM" evidence="6">
    <location>
        <begin position="316"/>
        <end position="360"/>
    </location>
</feature>
<evidence type="ECO:0000256" key="5">
    <source>
        <dbReference type="SAM" id="MobiDB-lite"/>
    </source>
</evidence>
<protein>
    <recommendedName>
        <fullName evidence="4">Peptidoglycan hydrolase</fullName>
    </recommendedName>
</protein>
<dbReference type="SMART" id="SM00257">
    <property type="entry name" value="LysM"/>
    <property type="match status" value="6"/>
</dbReference>
<dbReference type="Proteomes" id="UP000002939">
    <property type="component" value="Unassembled WGS sequence"/>
</dbReference>
<feature type="compositionally biased region" description="Low complexity" evidence="5">
    <location>
        <begin position="524"/>
        <end position="547"/>
    </location>
</feature>
<dbReference type="Gene3D" id="3.10.350.10">
    <property type="entry name" value="LysM domain"/>
    <property type="match status" value="6"/>
</dbReference>
<feature type="region of interest" description="Disordered" evidence="5">
    <location>
        <begin position="522"/>
        <end position="550"/>
    </location>
</feature>
<dbReference type="RefSeq" id="WP_006702487.1">
    <property type="nucleotide sequence ID" value="NZ_KI391971.1"/>
</dbReference>
<dbReference type="GO" id="GO:0004040">
    <property type="term" value="F:amidase activity"/>
    <property type="evidence" value="ECO:0007669"/>
    <property type="project" value="InterPro"/>
</dbReference>
<feature type="region of interest" description="Disordered" evidence="5">
    <location>
        <begin position="598"/>
        <end position="620"/>
    </location>
</feature>
<sequence length="663" mass="70681">MLETRNERILRIKKEKQSQKVQMMNQSLKRSLIVVGTTACVGLYVSPVDQLLSANFSVVEASTAATQFLRNIIPAAQNVARGKDIYTSVMIAQAALESGWGTSALSKAPNHNLFGVKGSYNGQSVNMQTLEDSGGQNYYSIQANFRKYPSYQESLEDYADKIVNGISGAPLFYSGAWKSKTNSYQDATAYLTGRYATDTAYGSKLNRIIEQFGLTKYDTETAVNMAEEIANQQTTTSSGDGYTVVSGDSLYAIARKTGTSIQDLLSLNGLNLNSIIHPGQVLALSSKSVSTETKQEESAPKEETKSTETSTTTSTGSYTVVSGDGLYAIARKTGTSIQDLLSLNGLTLNSTIYPGQVLKLSSTSETSAPEEASISTEETSSEETSTSSEQATSTGSYTVVSGDGLYAIARKTGTSIQDLLSLNGLTLNSTIYPGQVLKLSSTSEVSASEEATTTAEETSSEESASNEVETSSSAGSYTVVSGDSLYAIARKTGTSIQDLLSLNGLNLNSVIHPGQVLQLSNAYESPSTEETVTTTEETASSEETSTSGNAQMYYVHQGDTLYRIARNNGISLSTLLEWNNLSVDSPIHPGQGLIVSYGSSSSTEEAEETAASSESTETTYTVQPGDGLWRIAKNHGLTLDELKSMNQLTSNIIQPGQVLIVSK</sequence>
<reference evidence="7" key="1">
    <citation type="submission" date="2009-09" db="EMBL/GenBank/DDBJ databases">
        <authorList>
            <consortium name="The Broad Institute Genome Sequencing Platform"/>
            <person name="Ward D."/>
            <person name="Feldgarden M."/>
            <person name="Earl A."/>
            <person name="Young S.K."/>
            <person name="Zeng Q."/>
            <person name="Koehrsen M."/>
            <person name="Alvarado L."/>
            <person name="Berlin A."/>
            <person name="Bochicchio J."/>
            <person name="Borenstein D."/>
            <person name="Chapman S.B."/>
            <person name="Chen Z."/>
            <person name="Engels R."/>
            <person name="Freedman E."/>
            <person name="Gellesch M."/>
            <person name="Goldberg J."/>
            <person name="Griggs A."/>
            <person name="Gujja S."/>
            <person name="Heilman E."/>
            <person name="Heiman D."/>
            <person name="Hepburn T."/>
            <person name="Howarth C."/>
            <person name="Jen D."/>
            <person name="Larson L."/>
            <person name="Lewis B."/>
            <person name="Mehta T."/>
            <person name="Park D."/>
            <person name="Pearson M."/>
            <person name="Roberts A."/>
            <person name="Saif S."/>
            <person name="Shea T."/>
            <person name="Shenoy N."/>
            <person name="Sisk P."/>
            <person name="Stolte C."/>
            <person name="Sykes S."/>
            <person name="Thomson T."/>
            <person name="Walk T."/>
            <person name="White J."/>
            <person name="Yandava C."/>
            <person name="Sibley C.D."/>
            <person name="Field T.R."/>
            <person name="Grinwis M."/>
            <person name="Eshaghurshan C.S."/>
            <person name="Surette M.G."/>
            <person name="Haas B."/>
            <person name="Nusbaum C."/>
            <person name="Birren B."/>
        </authorList>
    </citation>
    <scope>NUCLEOTIDE SEQUENCE [LARGE SCALE GENOMIC DNA]</scope>
    <source>
        <strain evidence="7">ATCC 700633</strain>
    </source>
</reference>
<proteinExistence type="inferred from homology"/>
<feature type="compositionally biased region" description="Low complexity" evidence="5">
    <location>
        <begin position="307"/>
        <end position="317"/>
    </location>
</feature>
<feature type="region of interest" description="Disordered" evidence="5">
    <location>
        <begin position="362"/>
        <end position="396"/>
    </location>
</feature>
<dbReference type="Pfam" id="PF01476">
    <property type="entry name" value="LysM"/>
    <property type="match status" value="6"/>
</dbReference>
<feature type="domain" description="LysM" evidence="6">
    <location>
        <begin position="618"/>
        <end position="661"/>
    </location>
</feature>
<keyword evidence="2" id="KW-0929">Antimicrobial</keyword>
<feature type="compositionally biased region" description="Basic and acidic residues" evidence="5">
    <location>
        <begin position="293"/>
        <end position="306"/>
    </location>
</feature>
<comment type="similarity">
    <text evidence="1">Belongs to the glycosyl hydrolase 73 family.</text>
</comment>
<keyword evidence="8" id="KW-1185">Reference proteome</keyword>
<evidence type="ECO:0000256" key="1">
    <source>
        <dbReference type="ARBA" id="ARBA00010266"/>
    </source>
</evidence>
<dbReference type="STRING" id="626369.HMPREF0446_00212"/>